<evidence type="ECO:0000313" key="2">
    <source>
        <dbReference type="Proteomes" id="UP000694018"/>
    </source>
</evidence>
<dbReference type="AlphaFoldDB" id="A0A8F5GTC6"/>
<name>A0A8F5GTC6_SACSH</name>
<reference evidence="1" key="1">
    <citation type="journal article" date="2021" name="Environ. Microbiol.">
        <title>New insights into the diversity and evolution of the archaeal mobilome from three complete genomes of Saccharolobus shibatae.</title>
        <authorList>
            <person name="Medvedeva S."/>
            <person name="Brandt D."/>
            <person name="Cvirkaite-Krupovic V."/>
            <person name="Liu Y."/>
            <person name="Severinov K."/>
            <person name="Ishino S."/>
            <person name="Ishino Y."/>
            <person name="Prangishvili D."/>
            <person name="Kalinowski J."/>
            <person name="Krupovic M."/>
        </authorList>
    </citation>
    <scope>NUCLEOTIDE SEQUENCE</scope>
    <source>
        <strain evidence="1">B12</strain>
    </source>
</reference>
<proteinExistence type="predicted"/>
<organism evidence="1 2">
    <name type="scientific">Saccharolobus shibatae (strain ATCC 51178 / DSM 5389 / JCM 8931 / NBRC 15437 / B12)</name>
    <name type="common">Sulfolobus shibatae</name>
    <dbReference type="NCBI Taxonomy" id="523848"/>
    <lineage>
        <taxon>Archaea</taxon>
        <taxon>Thermoproteota</taxon>
        <taxon>Thermoprotei</taxon>
        <taxon>Sulfolobales</taxon>
        <taxon>Sulfolobaceae</taxon>
        <taxon>Saccharolobus</taxon>
    </lineage>
</organism>
<accession>A0A8F5GTC6</accession>
<dbReference type="KEGG" id="sshi:J5U23_01667"/>
<dbReference type="EMBL" id="CP077717">
    <property type="protein sequence ID" value="QXJ28798.1"/>
    <property type="molecule type" value="Genomic_DNA"/>
</dbReference>
<dbReference type="Proteomes" id="UP000694018">
    <property type="component" value="Chromosome"/>
</dbReference>
<gene>
    <name evidence="1" type="ORF">J5U23_01667</name>
</gene>
<protein>
    <submittedName>
        <fullName evidence="1">Uncharacterized protein</fullName>
    </submittedName>
</protein>
<evidence type="ECO:0000313" key="1">
    <source>
        <dbReference type="EMBL" id="QXJ28798.1"/>
    </source>
</evidence>
<sequence length="55" mass="6593">MAYYTYKFYFQFLLGLFVPVLCMEENYEIRLSIPSRIIPYTLTMFITNGNAFNSF</sequence>